<reference evidence="4 5" key="2">
    <citation type="submission" date="2018-03" db="EMBL/GenBank/DDBJ databases">
        <authorList>
            <person name="Keele B.F."/>
        </authorList>
    </citation>
    <scope>NUCLEOTIDE SEQUENCE [LARGE SCALE GENOMIC DNA]</scope>
    <source>
        <strain evidence="4 5">CCALA 016</strain>
    </source>
</reference>
<accession>A0A2T1LQH7</accession>
<evidence type="ECO:0000259" key="3">
    <source>
        <dbReference type="PROSITE" id="PS50110"/>
    </source>
</evidence>
<evidence type="ECO:0000256" key="2">
    <source>
        <dbReference type="PROSITE-ProRule" id="PRU00169"/>
    </source>
</evidence>
<keyword evidence="1 2" id="KW-0597">Phosphoprotein</keyword>
<dbReference type="InterPro" id="IPR001789">
    <property type="entry name" value="Sig_transdc_resp-reg_receiver"/>
</dbReference>
<dbReference type="EMBL" id="PXOH01000091">
    <property type="protein sequence ID" value="PSF27224.1"/>
    <property type="molecule type" value="Genomic_DNA"/>
</dbReference>
<reference evidence="4 5" key="1">
    <citation type="submission" date="2018-03" db="EMBL/GenBank/DDBJ databases">
        <title>The ancient ancestry and fast evolution of plastids.</title>
        <authorList>
            <person name="Moore K.R."/>
            <person name="Magnabosco C."/>
            <person name="Momper L."/>
            <person name="Gold D.A."/>
            <person name="Bosak T."/>
            <person name="Fournier G.P."/>
        </authorList>
    </citation>
    <scope>NUCLEOTIDE SEQUENCE [LARGE SCALE GENOMIC DNA]</scope>
    <source>
        <strain evidence="4 5">CCALA 016</strain>
    </source>
</reference>
<evidence type="ECO:0000313" key="4">
    <source>
        <dbReference type="EMBL" id="PSF27224.1"/>
    </source>
</evidence>
<dbReference type="PROSITE" id="PS50110">
    <property type="entry name" value="RESPONSE_REGULATORY"/>
    <property type="match status" value="1"/>
</dbReference>
<keyword evidence="5" id="KW-1185">Reference proteome</keyword>
<organism evidence="4 5">
    <name type="scientific">Aphanothece hegewaldii CCALA 016</name>
    <dbReference type="NCBI Taxonomy" id="2107694"/>
    <lineage>
        <taxon>Bacteria</taxon>
        <taxon>Bacillati</taxon>
        <taxon>Cyanobacteriota</taxon>
        <taxon>Cyanophyceae</taxon>
        <taxon>Oscillatoriophycideae</taxon>
        <taxon>Chroococcales</taxon>
        <taxon>Aphanothecaceae</taxon>
        <taxon>Aphanothece</taxon>
    </lineage>
</organism>
<dbReference type="InterPro" id="IPR011006">
    <property type="entry name" value="CheY-like_superfamily"/>
</dbReference>
<evidence type="ECO:0000313" key="5">
    <source>
        <dbReference type="Proteomes" id="UP000239001"/>
    </source>
</evidence>
<protein>
    <recommendedName>
        <fullName evidence="3">Response regulatory domain-containing protein</fullName>
    </recommendedName>
</protein>
<dbReference type="GO" id="GO:0000160">
    <property type="term" value="P:phosphorelay signal transduction system"/>
    <property type="evidence" value="ECO:0007669"/>
    <property type="project" value="InterPro"/>
</dbReference>
<evidence type="ECO:0000256" key="1">
    <source>
        <dbReference type="ARBA" id="ARBA00022553"/>
    </source>
</evidence>
<dbReference type="Proteomes" id="UP000239001">
    <property type="component" value="Unassembled WGS sequence"/>
</dbReference>
<name>A0A2T1LQH7_9CHRO</name>
<dbReference type="InterPro" id="IPR050595">
    <property type="entry name" value="Bact_response_regulator"/>
</dbReference>
<comment type="caution">
    <text evidence="4">The sequence shown here is derived from an EMBL/GenBank/DDBJ whole genome shotgun (WGS) entry which is preliminary data.</text>
</comment>
<feature type="modified residue" description="4-aspartylphosphate" evidence="2">
    <location>
        <position position="74"/>
    </location>
</feature>
<feature type="domain" description="Response regulatory" evidence="3">
    <location>
        <begin position="25"/>
        <end position="136"/>
    </location>
</feature>
<sequence>MNNITDGWLLLNTLNHLLKREEEQTILLIDDEPLYRERFKECLDGTGLSLIEADRGREGIRLALEQQPTAIVLDLTMPEMSGIEVLKKLKDDPLTRQIPVVIYTLKLLEERERQQIACLSATLLSKVIISRGGRVTNSRNLTPTRTASEDVRN</sequence>
<dbReference type="OrthoDB" id="487748at2"/>
<dbReference type="SMART" id="SM00448">
    <property type="entry name" value="REC"/>
    <property type="match status" value="1"/>
</dbReference>
<proteinExistence type="predicted"/>
<dbReference type="SUPFAM" id="SSF52172">
    <property type="entry name" value="CheY-like"/>
    <property type="match status" value="1"/>
</dbReference>
<gene>
    <name evidence="4" type="ORF">C7H19_25025</name>
</gene>
<dbReference type="PANTHER" id="PTHR44591:SF3">
    <property type="entry name" value="RESPONSE REGULATORY DOMAIN-CONTAINING PROTEIN"/>
    <property type="match status" value="1"/>
</dbReference>
<dbReference type="Gene3D" id="3.40.50.2300">
    <property type="match status" value="1"/>
</dbReference>
<dbReference type="Pfam" id="PF00072">
    <property type="entry name" value="Response_reg"/>
    <property type="match status" value="1"/>
</dbReference>
<dbReference type="PANTHER" id="PTHR44591">
    <property type="entry name" value="STRESS RESPONSE REGULATOR PROTEIN 1"/>
    <property type="match status" value="1"/>
</dbReference>
<dbReference type="AlphaFoldDB" id="A0A2T1LQH7"/>